<evidence type="ECO:0000313" key="1">
    <source>
        <dbReference type="EMBL" id="NMH26249.1"/>
    </source>
</evidence>
<comment type="caution">
    <text evidence="1">The sequence shown here is derived from an EMBL/GenBank/DDBJ whole genome shotgun (WGS) entry which is preliminary data.</text>
</comment>
<keyword evidence="2" id="KW-1185">Reference proteome</keyword>
<dbReference type="RefSeq" id="WP_169524940.1">
    <property type="nucleotide sequence ID" value="NZ_JAAMPT010000209.1"/>
</dbReference>
<organism evidence="1 2">
    <name type="scientific">Flavobacterium solisilvae</name>
    <dbReference type="NCBI Taxonomy" id="1852019"/>
    <lineage>
        <taxon>Bacteria</taxon>
        <taxon>Pseudomonadati</taxon>
        <taxon>Bacteroidota</taxon>
        <taxon>Flavobacteriia</taxon>
        <taxon>Flavobacteriales</taxon>
        <taxon>Flavobacteriaceae</taxon>
        <taxon>Flavobacterium</taxon>
    </lineage>
</organism>
<dbReference type="EMBL" id="JAAMPT010000209">
    <property type="protein sequence ID" value="NMH26249.1"/>
    <property type="molecule type" value="Genomic_DNA"/>
</dbReference>
<evidence type="ECO:0008006" key="3">
    <source>
        <dbReference type="Google" id="ProtNLM"/>
    </source>
</evidence>
<evidence type="ECO:0000313" key="2">
    <source>
        <dbReference type="Proteomes" id="UP000767947"/>
    </source>
</evidence>
<reference evidence="1 2" key="1">
    <citation type="submission" date="2020-02" db="EMBL/GenBank/DDBJ databases">
        <title>Flavobacterium sp. genome.</title>
        <authorList>
            <person name="Jung H.S."/>
            <person name="Baek J.H."/>
            <person name="Jeon C.O."/>
        </authorList>
    </citation>
    <scope>NUCLEOTIDE SEQUENCE [LARGE SCALE GENOMIC DNA]</scope>
    <source>
        <strain evidence="1 2">SE-s27</strain>
    </source>
</reference>
<accession>A0ABX1QYI5</accession>
<protein>
    <recommendedName>
        <fullName evidence="3">GIY-YIG domain-containing protein</fullName>
    </recommendedName>
</protein>
<proteinExistence type="predicted"/>
<gene>
    <name evidence="1" type="ORF">G6042_13345</name>
</gene>
<dbReference type="Proteomes" id="UP000767947">
    <property type="component" value="Unassembled WGS sequence"/>
</dbReference>
<name>A0ABX1QYI5_9FLAO</name>
<sequence length="160" mass="18620">MDKYKKLGFQGFLTIEELQRNSSVIPKSMGIYYVLNLKRGKQRFLNIGTGGFFKDKNPNVSILELEQNWIENTEIIYIGKAGSLDGSATLQSRLKQYLNFGLGKKVGHWGGRYIWQIENSQELLICWKILDKEEPRKVEKDHIELFKKEYGKRPFANLTD</sequence>